<evidence type="ECO:0000313" key="2">
    <source>
        <dbReference type="EMBL" id="CAG2256708.1"/>
    </source>
</evidence>
<dbReference type="EMBL" id="CAJPWZ010003313">
    <property type="protein sequence ID" value="CAG2256708.1"/>
    <property type="molecule type" value="Genomic_DNA"/>
</dbReference>
<dbReference type="AlphaFoldDB" id="A0A8S3VR68"/>
<sequence>MSASTSRQPSDDETPPHKVQKRNSFLPSFDGSDSEESEIPPLKRVNRTSTPNHKERTGVCPDESIGDVSSLMERDVTAREVSPVPSTSTANASAMGDVSSLIDTRNSDKGVLSELKILSKKVSDLDQTVKNTDIKIDRILERLAETNTSKTVKASAAPEVPAQVQQAVRDAFGDAENSGLAWKAKTDTGATLKPFSEENKPMSDSIKVFVQGIYPTTENGIINAGIETYFRSFKNKARMVAAGQMDDHKKKMLKYSRKQRKMNYRLKAIKLKTSWTKEEAKAIEEALLIQYMSSEEDDTDDEASFIVRPLTWRSDEYTNCLRALDAKHKTTLSQQGKRVFNRRKTGAPSTRPRPENVSNSNDWVIKK</sequence>
<gene>
    <name evidence="2" type="ORF">MEDL_68025</name>
</gene>
<dbReference type="OrthoDB" id="6158860at2759"/>
<organism evidence="2 3">
    <name type="scientific">Mytilus edulis</name>
    <name type="common">Blue mussel</name>
    <dbReference type="NCBI Taxonomy" id="6550"/>
    <lineage>
        <taxon>Eukaryota</taxon>
        <taxon>Metazoa</taxon>
        <taxon>Spiralia</taxon>
        <taxon>Lophotrochozoa</taxon>
        <taxon>Mollusca</taxon>
        <taxon>Bivalvia</taxon>
        <taxon>Autobranchia</taxon>
        <taxon>Pteriomorphia</taxon>
        <taxon>Mytilida</taxon>
        <taxon>Mytiloidea</taxon>
        <taxon>Mytilidae</taxon>
        <taxon>Mytilinae</taxon>
        <taxon>Mytilus</taxon>
    </lineage>
</organism>
<dbReference type="Proteomes" id="UP000683360">
    <property type="component" value="Unassembled WGS sequence"/>
</dbReference>
<name>A0A8S3VR68_MYTED</name>
<feature type="compositionally biased region" description="Polar residues" evidence="1">
    <location>
        <begin position="356"/>
        <end position="367"/>
    </location>
</feature>
<feature type="region of interest" description="Disordered" evidence="1">
    <location>
        <begin position="332"/>
        <end position="367"/>
    </location>
</feature>
<evidence type="ECO:0000313" key="3">
    <source>
        <dbReference type="Proteomes" id="UP000683360"/>
    </source>
</evidence>
<protein>
    <submittedName>
        <fullName evidence="2">Uncharacterized protein</fullName>
    </submittedName>
</protein>
<feature type="region of interest" description="Disordered" evidence="1">
    <location>
        <begin position="1"/>
        <end position="68"/>
    </location>
</feature>
<keyword evidence="3" id="KW-1185">Reference proteome</keyword>
<reference evidence="2" key="1">
    <citation type="submission" date="2021-03" db="EMBL/GenBank/DDBJ databases">
        <authorList>
            <person name="Bekaert M."/>
        </authorList>
    </citation>
    <scope>NUCLEOTIDE SEQUENCE</scope>
</reference>
<proteinExistence type="predicted"/>
<accession>A0A8S3VR68</accession>
<comment type="caution">
    <text evidence="2">The sequence shown here is derived from an EMBL/GenBank/DDBJ whole genome shotgun (WGS) entry which is preliminary data.</text>
</comment>
<evidence type="ECO:0000256" key="1">
    <source>
        <dbReference type="SAM" id="MobiDB-lite"/>
    </source>
</evidence>